<dbReference type="RefSeq" id="WP_157114069.1">
    <property type="nucleotide sequence ID" value="NZ_JAAXOS010000009.1"/>
</dbReference>
<dbReference type="Gene3D" id="1.10.260.40">
    <property type="entry name" value="lambda repressor-like DNA-binding domains"/>
    <property type="match status" value="1"/>
</dbReference>
<keyword evidence="2" id="KW-1185">Reference proteome</keyword>
<sequence length="154" mass="16977">MFDPSRGKCPQKVEAVVDIDITARLNLAFEMWERAHGRPLADDTVEMWVTAAGYDLEPGYLASVRRGQLTTLPEQARAGLAHVFGLDPNYFVFDPGPDRDDDAEVIAHLDNSALRRLGQAVNGVSLRTLLYLESVAEVLREADGLPPCEQTAQL</sequence>
<dbReference type="Proteomes" id="UP000540698">
    <property type="component" value="Unassembled WGS sequence"/>
</dbReference>
<gene>
    <name evidence="1" type="ORF">HGB38_19735</name>
</gene>
<name>A0A7X6L5X4_9NOCA</name>
<proteinExistence type="predicted"/>
<dbReference type="InterPro" id="IPR010982">
    <property type="entry name" value="Lambda_DNA-bd_dom_sf"/>
</dbReference>
<accession>A0A7X6L5X4</accession>
<evidence type="ECO:0008006" key="3">
    <source>
        <dbReference type="Google" id="ProtNLM"/>
    </source>
</evidence>
<evidence type="ECO:0000313" key="1">
    <source>
        <dbReference type="EMBL" id="NKY28438.1"/>
    </source>
</evidence>
<protein>
    <recommendedName>
        <fullName evidence="3">XRE family transcriptional regulator</fullName>
    </recommendedName>
</protein>
<comment type="caution">
    <text evidence="1">The sequence shown here is derived from an EMBL/GenBank/DDBJ whole genome shotgun (WGS) entry which is preliminary data.</text>
</comment>
<evidence type="ECO:0000313" key="2">
    <source>
        <dbReference type="Proteomes" id="UP000540698"/>
    </source>
</evidence>
<dbReference type="AlphaFoldDB" id="A0A7X6L5X4"/>
<reference evidence="1 2" key="1">
    <citation type="submission" date="2020-04" db="EMBL/GenBank/DDBJ databases">
        <title>MicrobeNet Type strains.</title>
        <authorList>
            <person name="Nicholson A.C."/>
        </authorList>
    </citation>
    <scope>NUCLEOTIDE SEQUENCE [LARGE SCALE GENOMIC DNA]</scope>
    <source>
        <strain evidence="1 2">DSM 44956</strain>
    </source>
</reference>
<dbReference type="EMBL" id="JAAXOS010000009">
    <property type="protein sequence ID" value="NKY28438.1"/>
    <property type="molecule type" value="Genomic_DNA"/>
</dbReference>
<dbReference type="GO" id="GO:0003677">
    <property type="term" value="F:DNA binding"/>
    <property type="evidence" value="ECO:0007669"/>
    <property type="project" value="InterPro"/>
</dbReference>
<organism evidence="1 2">
    <name type="scientific">Nocardia gamkensis</name>
    <dbReference type="NCBI Taxonomy" id="352869"/>
    <lineage>
        <taxon>Bacteria</taxon>
        <taxon>Bacillati</taxon>
        <taxon>Actinomycetota</taxon>
        <taxon>Actinomycetes</taxon>
        <taxon>Mycobacteriales</taxon>
        <taxon>Nocardiaceae</taxon>
        <taxon>Nocardia</taxon>
    </lineage>
</organism>